<dbReference type="Pfam" id="PF09948">
    <property type="entry name" value="PpoB2"/>
    <property type="match status" value="1"/>
</dbReference>
<evidence type="ECO:0000313" key="2">
    <source>
        <dbReference type="EMBL" id="KUJ76977.1"/>
    </source>
</evidence>
<feature type="transmembrane region" description="Helical" evidence="1">
    <location>
        <begin position="89"/>
        <end position="113"/>
    </location>
</feature>
<feature type="transmembrane region" description="Helical" evidence="1">
    <location>
        <begin position="125"/>
        <end position="148"/>
    </location>
</feature>
<proteinExistence type="predicted"/>
<organism evidence="2 3">
    <name type="scientific">Ruegeria marisrubri</name>
    <dbReference type="NCBI Taxonomy" id="1685379"/>
    <lineage>
        <taxon>Bacteria</taxon>
        <taxon>Pseudomonadati</taxon>
        <taxon>Pseudomonadota</taxon>
        <taxon>Alphaproteobacteria</taxon>
        <taxon>Rhodobacterales</taxon>
        <taxon>Roseobacteraceae</taxon>
        <taxon>Ruegeria</taxon>
    </lineage>
</organism>
<dbReference type="RefSeq" id="WP_068347954.1">
    <property type="nucleotide sequence ID" value="NZ_LQBQ01000034.1"/>
</dbReference>
<gene>
    <name evidence="2" type="ORF">AVO45_10860</name>
</gene>
<feature type="transmembrane region" description="Helical" evidence="1">
    <location>
        <begin position="30"/>
        <end position="48"/>
    </location>
</feature>
<feature type="transmembrane region" description="Helical" evidence="1">
    <location>
        <begin position="263"/>
        <end position="287"/>
    </location>
</feature>
<keyword evidence="1" id="KW-0472">Membrane</keyword>
<feature type="transmembrane region" description="Helical" evidence="1">
    <location>
        <begin position="168"/>
        <end position="186"/>
    </location>
</feature>
<dbReference type="EMBL" id="LQBQ01000034">
    <property type="protein sequence ID" value="KUJ76977.1"/>
    <property type="molecule type" value="Genomic_DNA"/>
</dbReference>
<dbReference type="Proteomes" id="UP000053791">
    <property type="component" value="Unassembled WGS sequence"/>
</dbReference>
<dbReference type="InterPro" id="IPR018688">
    <property type="entry name" value="PpoB2-like"/>
</dbReference>
<protein>
    <recommendedName>
        <fullName evidence="4">Metal-binding protein</fullName>
    </recommendedName>
</protein>
<comment type="caution">
    <text evidence="2">The sequence shown here is derived from an EMBL/GenBank/DDBJ whole genome shotgun (WGS) entry which is preliminary data.</text>
</comment>
<dbReference type="AlphaFoldDB" id="A0A0X3TMH6"/>
<evidence type="ECO:0000256" key="1">
    <source>
        <dbReference type="SAM" id="Phobius"/>
    </source>
</evidence>
<accession>A0A0X3TMH6</accession>
<name>A0A0X3TMH6_9RHOB</name>
<sequence>MASSARENTGAPPGPSVPGPVEHLLRHDRWIVLGSVTLIVVGAAWYTIAGVGMNMSAIEMTRMARPVGKPMEMGGAAAWSLRYGVLVFLMWWVMMIAMMTPSAAPTLLLYAAIKRMGPDRARARQLGMFFLSGYLLIWALFSLVATLLQWGLENTGHVNGPMMTIRSQWFAGAVLIAAGVYQFSPLKRVCLHHCRSPAHFLSAHGRPGRWGALRTGAHHGSYCLGCCWALMALLFVGGIMNLYWIVGIALYVAAEKLLPRARWFVPLTGAALVCFGTYLISTSVFAAA</sequence>
<feature type="transmembrane region" description="Helical" evidence="1">
    <location>
        <begin position="222"/>
        <end position="251"/>
    </location>
</feature>
<reference evidence="2 3" key="1">
    <citation type="submission" date="2015-12" db="EMBL/GenBank/DDBJ databases">
        <authorList>
            <person name="Shamseldin A."/>
            <person name="Moawad H."/>
            <person name="Abd El-Rahim W.M."/>
            <person name="Sadowsky M.J."/>
        </authorList>
    </citation>
    <scope>NUCLEOTIDE SEQUENCE [LARGE SCALE GENOMIC DNA]</scope>
    <source>
        <strain evidence="2 3">ZGT118</strain>
    </source>
</reference>
<keyword evidence="1" id="KW-0812">Transmembrane</keyword>
<keyword evidence="1" id="KW-1133">Transmembrane helix</keyword>
<keyword evidence="3" id="KW-1185">Reference proteome</keyword>
<evidence type="ECO:0000313" key="3">
    <source>
        <dbReference type="Proteomes" id="UP000053791"/>
    </source>
</evidence>
<evidence type="ECO:0008006" key="4">
    <source>
        <dbReference type="Google" id="ProtNLM"/>
    </source>
</evidence>
<dbReference type="OrthoDB" id="164118at2"/>
<dbReference type="STRING" id="1685379.AVO45_10860"/>